<dbReference type="Proteomes" id="UP000221222">
    <property type="component" value="Unassembled WGS sequence"/>
</dbReference>
<evidence type="ECO:0000313" key="4">
    <source>
        <dbReference type="Proteomes" id="UP000262712"/>
    </source>
</evidence>
<organism evidence="2 3">
    <name type="scientific">Malaciobacter molluscorum LMG 25693</name>
    <dbReference type="NCBI Taxonomy" id="870501"/>
    <lineage>
        <taxon>Bacteria</taxon>
        <taxon>Pseudomonadati</taxon>
        <taxon>Campylobacterota</taxon>
        <taxon>Epsilonproteobacteria</taxon>
        <taxon>Campylobacterales</taxon>
        <taxon>Arcobacteraceae</taxon>
        <taxon>Malaciobacter</taxon>
    </lineage>
</organism>
<dbReference type="KEGG" id="amol:AMOL_1580"/>
<proteinExistence type="predicted"/>
<dbReference type="EMBL" id="NXFY01000002">
    <property type="protein sequence ID" value="PHO18974.1"/>
    <property type="molecule type" value="Genomic_DNA"/>
</dbReference>
<evidence type="ECO:0000313" key="3">
    <source>
        <dbReference type="Proteomes" id="UP000221222"/>
    </source>
</evidence>
<reference evidence="2 3" key="1">
    <citation type="submission" date="2017-09" db="EMBL/GenBank/DDBJ databases">
        <title>Arcobacter canalis sp. nov., a new species isolated from a water canal contaminated with urban sewage.</title>
        <authorList>
            <person name="Perez-Cataluna A."/>
            <person name="Salas-Masso N."/>
            <person name="Figueras M.J."/>
        </authorList>
    </citation>
    <scope>NUCLEOTIDE SEQUENCE [LARGE SCALE GENOMIC DNA]</scope>
    <source>
        <strain evidence="2 3">F98-3</strain>
    </source>
</reference>
<keyword evidence="3" id="KW-1185">Reference proteome</keyword>
<evidence type="ECO:0000313" key="1">
    <source>
        <dbReference type="EMBL" id="AXX92549.1"/>
    </source>
</evidence>
<name>A0A2G1DKN6_9BACT</name>
<dbReference type="RefSeq" id="WP_099341334.1">
    <property type="nucleotide sequence ID" value="NZ_CP032098.1"/>
</dbReference>
<dbReference type="EMBL" id="CP032098">
    <property type="protein sequence ID" value="AXX92549.1"/>
    <property type="molecule type" value="Genomic_DNA"/>
</dbReference>
<protein>
    <submittedName>
        <fullName evidence="2">Uncharacterized protein</fullName>
    </submittedName>
</protein>
<sequence>MNNIYYIDEEPLYYLDGSKQIDSFLWKFMYKKVQKRLKKSIINVENIKKIIFNKSNSFGCTIDAPLEYVMLRNEAIFYNIKNEREYYIPLNIGFIGKTGAFDIVLIGDVIDIRDSTRRRFKPKDRLSHTPVLSIKNFKLIEKSFKKLLEHIENEDNKLKN</sequence>
<evidence type="ECO:0000313" key="2">
    <source>
        <dbReference type="EMBL" id="PHO18974.1"/>
    </source>
</evidence>
<gene>
    <name evidence="1" type="ORF">AMOL_1580</name>
    <name evidence="2" type="ORF">CPU12_01640</name>
</gene>
<dbReference type="Proteomes" id="UP000262712">
    <property type="component" value="Chromosome"/>
</dbReference>
<reference evidence="1 4" key="2">
    <citation type="submission" date="2018-08" db="EMBL/GenBank/DDBJ databases">
        <title>Complete genome of the Arcobacter molluscorum type strain LMG 25693.</title>
        <authorList>
            <person name="Miller W.G."/>
            <person name="Yee E."/>
            <person name="Bono J.L."/>
        </authorList>
    </citation>
    <scope>NUCLEOTIDE SEQUENCE [LARGE SCALE GENOMIC DNA]</scope>
    <source>
        <strain evidence="1 4">CECT 7696</strain>
    </source>
</reference>
<dbReference type="AlphaFoldDB" id="A0A2G1DKN6"/>
<accession>A0A2G1DKN6</accession>